<proteinExistence type="inferred from homology"/>
<name>A0A8H7B0A9_9PLEO</name>
<evidence type="ECO:0000313" key="6">
    <source>
        <dbReference type="EMBL" id="KAF7672549.1"/>
    </source>
</evidence>
<dbReference type="PANTHER" id="PTHR47751">
    <property type="entry name" value="SUPERFAMILY HYDROLASE, PUTATIVE (AFU_ORTHOLOGUE AFUA_2G16580)-RELATED"/>
    <property type="match status" value="1"/>
</dbReference>
<evidence type="ECO:0000313" key="7">
    <source>
        <dbReference type="Proteomes" id="UP000596902"/>
    </source>
</evidence>
<feature type="domain" description="Scytalone dehydratase-like" evidence="5">
    <location>
        <begin position="10"/>
        <end position="146"/>
    </location>
</feature>
<accession>A0A8H7B0A9</accession>
<keyword evidence="7" id="KW-1185">Reference proteome</keyword>
<comment type="similarity">
    <text evidence="4">Belongs to the polyketide transferase af380 family.</text>
</comment>
<evidence type="ECO:0000256" key="3">
    <source>
        <dbReference type="ARBA" id="ARBA00023239"/>
    </source>
</evidence>
<dbReference type="InterPro" id="IPR032710">
    <property type="entry name" value="NTF2-like_dom_sf"/>
</dbReference>
<dbReference type="Gene3D" id="3.10.450.50">
    <property type="match status" value="1"/>
</dbReference>
<evidence type="ECO:0000259" key="5">
    <source>
        <dbReference type="Pfam" id="PF02982"/>
    </source>
</evidence>
<keyword evidence="3" id="KW-0456">Lyase</keyword>
<dbReference type="SUPFAM" id="SSF54427">
    <property type="entry name" value="NTF2-like"/>
    <property type="match status" value="1"/>
</dbReference>
<protein>
    <recommendedName>
        <fullName evidence="5">Scytalone dehydratase-like domain-containing protein</fullName>
    </recommendedName>
</protein>
<organism evidence="6 7">
    <name type="scientific">Alternaria burnsii</name>
    <dbReference type="NCBI Taxonomy" id="1187904"/>
    <lineage>
        <taxon>Eukaryota</taxon>
        <taxon>Fungi</taxon>
        <taxon>Dikarya</taxon>
        <taxon>Ascomycota</taxon>
        <taxon>Pezizomycotina</taxon>
        <taxon>Dothideomycetes</taxon>
        <taxon>Pleosporomycetidae</taxon>
        <taxon>Pleosporales</taxon>
        <taxon>Pleosporineae</taxon>
        <taxon>Pleosporaceae</taxon>
        <taxon>Alternaria</taxon>
        <taxon>Alternaria sect. Alternaria</taxon>
    </lineage>
</organism>
<dbReference type="Gene3D" id="3.40.50.1820">
    <property type="entry name" value="alpha/beta hydrolase"/>
    <property type="match status" value="1"/>
</dbReference>
<gene>
    <name evidence="6" type="ORF">GT037_009580</name>
</gene>
<dbReference type="Gene3D" id="1.10.10.800">
    <property type="match status" value="1"/>
</dbReference>
<dbReference type="InterPro" id="IPR049884">
    <property type="entry name" value="Scytalone_dh"/>
</dbReference>
<dbReference type="InterPro" id="IPR051411">
    <property type="entry name" value="Polyketide_trans_af380"/>
</dbReference>
<comment type="similarity">
    <text evidence="2">Belongs to the scytalone dehydratase family.</text>
</comment>
<evidence type="ECO:0000256" key="4">
    <source>
        <dbReference type="ARBA" id="ARBA00029464"/>
    </source>
</evidence>
<dbReference type="Proteomes" id="UP000596902">
    <property type="component" value="Unassembled WGS sequence"/>
</dbReference>
<dbReference type="PANTHER" id="PTHR47751:SF1">
    <property type="entry name" value="SUPERFAMILY HYDROLASE, PUTATIVE (AFU_ORTHOLOGUE AFUA_2G16580)-RELATED"/>
    <property type="match status" value="1"/>
</dbReference>
<comment type="pathway">
    <text evidence="1">Mycotoxin biosynthesis.</text>
</comment>
<dbReference type="InterPro" id="IPR029058">
    <property type="entry name" value="AB_hydrolase_fold"/>
</dbReference>
<dbReference type="GO" id="GO:0016829">
    <property type="term" value="F:lyase activity"/>
    <property type="evidence" value="ECO:0007669"/>
    <property type="project" value="UniProtKB-KW"/>
</dbReference>
<dbReference type="EMBL" id="JAAABM010000016">
    <property type="protein sequence ID" value="KAF7672549.1"/>
    <property type="molecule type" value="Genomic_DNA"/>
</dbReference>
<evidence type="ECO:0000256" key="2">
    <source>
        <dbReference type="ARBA" id="ARBA00008584"/>
    </source>
</evidence>
<dbReference type="GeneID" id="62207805"/>
<dbReference type="Pfam" id="PF02982">
    <property type="entry name" value="Scytalone_dh"/>
    <property type="match status" value="1"/>
</dbReference>
<dbReference type="RefSeq" id="XP_038782902.1">
    <property type="nucleotide sequence ID" value="XM_038934627.1"/>
</dbReference>
<reference evidence="6" key="1">
    <citation type="submission" date="2020-01" db="EMBL/GenBank/DDBJ databases">
        <authorList>
            <person name="Feng Z.H.Z."/>
        </authorList>
    </citation>
    <scope>NUCLEOTIDE SEQUENCE</scope>
    <source>
        <strain evidence="6">CBS107.38</strain>
    </source>
</reference>
<dbReference type="AlphaFoldDB" id="A0A8H7B0A9"/>
<comment type="caution">
    <text evidence="6">The sequence shown here is derived from an EMBL/GenBank/DDBJ whole genome shotgun (WGS) entry which is preliminary data.</text>
</comment>
<sequence length="266" mass="30189">MTTLSLFNSFEDERSFRELSFKWSVAWDKKDLSTFLAITAPEIVADYSDFPAVGTVRKCPPKQFFENAFRIQGLGHPDLKTQHLLGSSMFTRTSASEAKGIWQVRAWHVREFSDGHIGEWDNSSFVEFTYVKIQGGDWKLKGWRPHGGLAMIGKHDDVIGKAANNLTKYTPKGFSRNINTGPTTSSDVKLIDFYPFEDIESISPRPVMFVARNQAHSSEFSDIAFARVREPKEMVWILTAGHVDLYDSVELIPFATLTKFSKNNLH</sequence>
<evidence type="ECO:0000256" key="1">
    <source>
        <dbReference type="ARBA" id="ARBA00004685"/>
    </source>
</evidence>
<reference evidence="6" key="2">
    <citation type="submission" date="2020-08" db="EMBL/GenBank/DDBJ databases">
        <title>Draft Genome Sequence of Cumin Blight Pathogen Alternaria burnsii.</title>
        <authorList>
            <person name="Feng Z."/>
        </authorList>
    </citation>
    <scope>NUCLEOTIDE SEQUENCE</scope>
    <source>
        <strain evidence="6">CBS107.38</strain>
    </source>
</reference>